<reference evidence="2" key="1">
    <citation type="submission" date="2017-03" db="EMBL/GenBank/DDBJ databases">
        <title>Phytopthora megakarya and P. palmivora, two closely related causual agents of cacao black pod achieved similar genome size and gene model numbers by different mechanisms.</title>
        <authorList>
            <person name="Ali S."/>
            <person name="Shao J."/>
            <person name="Larry D.J."/>
            <person name="Kronmiller B."/>
            <person name="Shen D."/>
            <person name="Strem M.D."/>
            <person name="Melnick R.L."/>
            <person name="Guiltinan M.J."/>
            <person name="Tyler B.M."/>
            <person name="Meinhardt L.W."/>
            <person name="Bailey B.A."/>
        </authorList>
    </citation>
    <scope>NUCLEOTIDE SEQUENCE [LARGE SCALE GENOMIC DNA]</scope>
    <source>
        <strain evidence="2">zdho120</strain>
    </source>
</reference>
<keyword evidence="2" id="KW-1185">Reference proteome</keyword>
<evidence type="ECO:0008006" key="3">
    <source>
        <dbReference type="Google" id="ProtNLM"/>
    </source>
</evidence>
<evidence type="ECO:0000313" key="1">
    <source>
        <dbReference type="EMBL" id="OWZ24553.1"/>
    </source>
</evidence>
<name>A0A225X477_9STRA</name>
<gene>
    <name evidence="1" type="ORF">PHMEG_000374</name>
</gene>
<dbReference type="EMBL" id="NBNE01000009">
    <property type="protein sequence ID" value="OWZ24553.1"/>
    <property type="molecule type" value="Genomic_DNA"/>
</dbReference>
<comment type="caution">
    <text evidence="1">The sequence shown here is derived from an EMBL/GenBank/DDBJ whole genome shotgun (WGS) entry which is preliminary data.</text>
</comment>
<dbReference type="AlphaFoldDB" id="A0A225X477"/>
<evidence type="ECO:0000313" key="2">
    <source>
        <dbReference type="Proteomes" id="UP000198211"/>
    </source>
</evidence>
<proteinExistence type="predicted"/>
<dbReference type="OrthoDB" id="129627at2759"/>
<accession>A0A225X477</accession>
<dbReference type="Proteomes" id="UP000198211">
    <property type="component" value="Unassembled WGS sequence"/>
</dbReference>
<protein>
    <recommendedName>
        <fullName evidence="3">MULE transposase domain-containing protein</fullName>
    </recommendedName>
</protein>
<sequence>MSFTTGQLAVQAVNSFAIHQGKSVVVSHRSGMDRKMKCSSDHCTYTLQVYRKQTTAGTYGEWYISWVRDEHINCVSTPKPTKTLVSENPTFHCAVNTAPTIAAKTLVLRMSSRESVSLQVQKRSVYQARDIVNEAVLDTMNVVRVHTTFTELNPGTIAVFERDQHNQFKRFLIFVKVIADSMEVNQRVLGIDCTYSKGPWYDGVQMNLVDQDSNRETAIFLCTYLENYDWFIKRLIDGGSKIKNHVLFCDRAIVSVPNSLEINVRFCTLHIIRNGHHNMVWRLQPAQAVETYKIRLGCIDLALGVVVRNCLERMSPVKWCVHANIAIWPLYG</sequence>
<organism evidence="1 2">
    <name type="scientific">Phytophthora megakarya</name>
    <dbReference type="NCBI Taxonomy" id="4795"/>
    <lineage>
        <taxon>Eukaryota</taxon>
        <taxon>Sar</taxon>
        <taxon>Stramenopiles</taxon>
        <taxon>Oomycota</taxon>
        <taxon>Peronosporomycetes</taxon>
        <taxon>Peronosporales</taxon>
        <taxon>Peronosporaceae</taxon>
        <taxon>Phytophthora</taxon>
    </lineage>
</organism>